<dbReference type="OrthoDB" id="361413at2"/>
<keyword evidence="2" id="KW-1185">Reference proteome</keyword>
<evidence type="ECO:0000313" key="2">
    <source>
        <dbReference type="Proteomes" id="UP000186400"/>
    </source>
</evidence>
<name>A0A1N6PJX9_9SPIO</name>
<proteinExistence type="predicted"/>
<dbReference type="Proteomes" id="UP000186400">
    <property type="component" value="Unassembled WGS sequence"/>
</dbReference>
<dbReference type="EMBL" id="FTMS01000003">
    <property type="protein sequence ID" value="SIQ04641.1"/>
    <property type="molecule type" value="Genomic_DNA"/>
</dbReference>
<accession>A0A1N6PJX9</accession>
<dbReference type="STRING" id="159291.SAMN05920897_10313"/>
<dbReference type="AlphaFoldDB" id="A0A1N6PJX9"/>
<organism evidence="1 2">
    <name type="scientific">Alkalispirochaeta americana</name>
    <dbReference type="NCBI Taxonomy" id="159291"/>
    <lineage>
        <taxon>Bacteria</taxon>
        <taxon>Pseudomonadati</taxon>
        <taxon>Spirochaetota</taxon>
        <taxon>Spirochaetia</taxon>
        <taxon>Spirochaetales</taxon>
        <taxon>Spirochaetaceae</taxon>
        <taxon>Alkalispirochaeta</taxon>
    </lineage>
</organism>
<evidence type="ECO:0000313" key="1">
    <source>
        <dbReference type="EMBL" id="SIQ04641.1"/>
    </source>
</evidence>
<protein>
    <recommendedName>
        <fullName evidence="3">Cell division protein FtsL</fullName>
    </recommendedName>
</protein>
<evidence type="ECO:0008006" key="3">
    <source>
        <dbReference type="Google" id="ProtNLM"/>
    </source>
</evidence>
<sequence>MTKIVMIGTAITLISTLFFANVWQSYRFTQLERDVLATQRDHRLLLEENKRLVVGIAGLRSPRRIRALAETELALEPLSANRIQRVDISGGLSASP</sequence>
<gene>
    <name evidence="1" type="ORF">SAMN05920897_10313</name>
</gene>
<dbReference type="RefSeq" id="WP_076487802.1">
    <property type="nucleotide sequence ID" value="NZ_FTMS01000003.1"/>
</dbReference>
<reference evidence="1 2" key="1">
    <citation type="submission" date="2017-01" db="EMBL/GenBank/DDBJ databases">
        <authorList>
            <person name="Mah S.A."/>
            <person name="Swanson W.J."/>
            <person name="Moy G.W."/>
            <person name="Vacquier V.D."/>
        </authorList>
    </citation>
    <scope>NUCLEOTIDE SEQUENCE [LARGE SCALE GENOMIC DNA]</scope>
    <source>
        <strain evidence="1 2">ASpG1</strain>
    </source>
</reference>